<keyword evidence="1 3" id="KW-0378">Hydrolase</keyword>
<comment type="caution">
    <text evidence="3">The sequence shown here is derived from an EMBL/GenBank/DDBJ whole genome shotgun (WGS) entry which is preliminary data.</text>
</comment>
<proteinExistence type="predicted"/>
<protein>
    <submittedName>
        <fullName evidence="3">Amidohydrolase</fullName>
    </submittedName>
</protein>
<dbReference type="GO" id="GO:0016810">
    <property type="term" value="F:hydrolase activity, acting on carbon-nitrogen (but not peptide) bonds"/>
    <property type="evidence" value="ECO:0007669"/>
    <property type="project" value="InterPro"/>
</dbReference>
<dbReference type="SUPFAM" id="SSF51556">
    <property type="entry name" value="Metallo-dependent hydrolases"/>
    <property type="match status" value="1"/>
</dbReference>
<evidence type="ECO:0000256" key="1">
    <source>
        <dbReference type="ARBA" id="ARBA00022801"/>
    </source>
</evidence>
<accession>A0A2G6KDM9</accession>
<dbReference type="EMBL" id="PDSK01000094">
    <property type="protein sequence ID" value="PIE33806.1"/>
    <property type="molecule type" value="Genomic_DNA"/>
</dbReference>
<dbReference type="PANTHER" id="PTHR43794:SF11">
    <property type="entry name" value="AMIDOHYDROLASE-RELATED DOMAIN-CONTAINING PROTEIN"/>
    <property type="match status" value="1"/>
</dbReference>
<dbReference type="CDD" id="cd01298">
    <property type="entry name" value="ATZ_TRZ_like"/>
    <property type="match status" value="1"/>
</dbReference>
<gene>
    <name evidence="3" type="ORF">CSA56_09850</name>
</gene>
<dbReference type="InterPro" id="IPR032466">
    <property type="entry name" value="Metal_Hydrolase"/>
</dbReference>
<dbReference type="Pfam" id="PF01979">
    <property type="entry name" value="Amidohydro_1"/>
    <property type="match status" value="1"/>
</dbReference>
<dbReference type="AlphaFoldDB" id="A0A2G6KDM9"/>
<dbReference type="PANTHER" id="PTHR43794">
    <property type="entry name" value="AMINOHYDROLASE SSNA-RELATED"/>
    <property type="match status" value="1"/>
</dbReference>
<organism evidence="3 4">
    <name type="scientific">candidate division KSB3 bacterium</name>
    <dbReference type="NCBI Taxonomy" id="2044937"/>
    <lineage>
        <taxon>Bacteria</taxon>
        <taxon>candidate division KSB3</taxon>
    </lineage>
</organism>
<dbReference type="Proteomes" id="UP000230821">
    <property type="component" value="Unassembled WGS sequence"/>
</dbReference>
<evidence type="ECO:0000313" key="3">
    <source>
        <dbReference type="EMBL" id="PIE33806.1"/>
    </source>
</evidence>
<evidence type="ECO:0000259" key="2">
    <source>
        <dbReference type="Pfam" id="PF01979"/>
    </source>
</evidence>
<evidence type="ECO:0000313" key="4">
    <source>
        <dbReference type="Proteomes" id="UP000230821"/>
    </source>
</evidence>
<dbReference type="InterPro" id="IPR050287">
    <property type="entry name" value="MTA/SAH_deaminase"/>
</dbReference>
<dbReference type="InterPro" id="IPR011059">
    <property type="entry name" value="Metal-dep_hydrolase_composite"/>
</dbReference>
<dbReference type="Gene3D" id="2.30.40.10">
    <property type="entry name" value="Urease, subunit C, domain 1"/>
    <property type="match status" value="1"/>
</dbReference>
<name>A0A2G6KDM9_9BACT</name>
<sequence length="444" mass="49198">MHTKELIVKNGILVTQNKKHDIFQHGLIHICHGKIIFVGNEEGYCIPEDARLIDAQGGIIMPGFINTHTHIGMTLFRTLADDRADRLRKVLIPLEMKYVTPELVFLASQHCLVEMIQGGTTTLADMYYFEEKTALACEQAGIRAILAETAMHASTPDCRSVSETLQRTDILLEQFSDSESDLITIGIAPHAPYTLEKQELCNIAECADKRNIPVMSHLAEMNYETTYVHERFGMSPVEYYDECGLLNDRFLAAHCLLASHSDLDLLAERGCGIAHNMVANIKSGKGVAPVPQMLERGMRVGLGTDGPMSGNTMDMIHQLGYVSKLQKAMHKDPLIMPPQTVVDMATIGGAQALHMEKKIGSLEAGKRADIIIISTDAPSMYPIYDVYSALVYCASPRDVQTVLVDGRILMENRHLKTLDAPEIREKCTKYIDIIQADFGKDAPA</sequence>
<feature type="domain" description="Amidohydrolase-related" evidence="2">
    <location>
        <begin position="59"/>
        <end position="408"/>
    </location>
</feature>
<dbReference type="SUPFAM" id="SSF51338">
    <property type="entry name" value="Composite domain of metallo-dependent hydrolases"/>
    <property type="match status" value="1"/>
</dbReference>
<dbReference type="InterPro" id="IPR006680">
    <property type="entry name" value="Amidohydro-rel"/>
</dbReference>
<reference evidence="3 4" key="1">
    <citation type="submission" date="2017-10" db="EMBL/GenBank/DDBJ databases">
        <title>Novel microbial diversity and functional potential in the marine mammal oral microbiome.</title>
        <authorList>
            <person name="Dudek N.K."/>
            <person name="Sun C.L."/>
            <person name="Burstein D."/>
            <person name="Kantor R.S."/>
            <person name="Aliaga Goltsman D.S."/>
            <person name="Bik E.M."/>
            <person name="Thomas B.C."/>
            <person name="Banfield J.F."/>
            <person name="Relman D.A."/>
        </authorList>
    </citation>
    <scope>NUCLEOTIDE SEQUENCE [LARGE SCALE GENOMIC DNA]</scope>
    <source>
        <strain evidence="3">DOLJORAL78_47_16</strain>
    </source>
</reference>
<dbReference type="Gene3D" id="3.20.20.140">
    <property type="entry name" value="Metal-dependent hydrolases"/>
    <property type="match status" value="1"/>
</dbReference>